<dbReference type="Proteomes" id="UP000078454">
    <property type="component" value="Unassembled WGS sequence"/>
</dbReference>
<proteinExistence type="predicted"/>
<evidence type="ECO:0000313" key="1">
    <source>
        <dbReference type="EMBL" id="OAS17064.1"/>
    </source>
</evidence>
<dbReference type="RefSeq" id="WP_068666344.1">
    <property type="nucleotide sequence ID" value="NZ_LYPB01000073.1"/>
</dbReference>
<accession>A0A198A6G4</accession>
<dbReference type="AlphaFoldDB" id="A0A198A6G4"/>
<reference evidence="1 2" key="1">
    <citation type="submission" date="2016-05" db="EMBL/GenBank/DDBJ databases">
        <title>Paenibacillus sp. 1ZS3-15 nov., isolated from the rhizosphere soil.</title>
        <authorList>
            <person name="Zhang X.X."/>
            <person name="Zhang J."/>
        </authorList>
    </citation>
    <scope>NUCLEOTIDE SEQUENCE [LARGE SCALE GENOMIC DNA]</scope>
    <source>
        <strain evidence="1 2">1ZS3-15</strain>
    </source>
</reference>
<sequence>MLAIACEKQMMAVNMLAGRFNSIGTFIRTCPNYGEEDYTGWAIIDELKDNEIENQVGITSTWLFYVSVQ</sequence>
<dbReference type="STRING" id="1850517.A8708_02255"/>
<evidence type="ECO:0000313" key="2">
    <source>
        <dbReference type="Proteomes" id="UP000078454"/>
    </source>
</evidence>
<dbReference type="EMBL" id="LYPB01000073">
    <property type="protein sequence ID" value="OAS17064.1"/>
    <property type="molecule type" value="Genomic_DNA"/>
</dbReference>
<comment type="caution">
    <text evidence="1">The sequence shown here is derived from an EMBL/GenBank/DDBJ whole genome shotgun (WGS) entry which is preliminary data.</text>
</comment>
<keyword evidence="2" id="KW-1185">Reference proteome</keyword>
<gene>
    <name evidence="1" type="ORF">A8708_02255</name>
</gene>
<organism evidence="1 2">
    <name type="scientific">Paenibacillus oryzisoli</name>
    <dbReference type="NCBI Taxonomy" id="1850517"/>
    <lineage>
        <taxon>Bacteria</taxon>
        <taxon>Bacillati</taxon>
        <taxon>Bacillota</taxon>
        <taxon>Bacilli</taxon>
        <taxon>Bacillales</taxon>
        <taxon>Paenibacillaceae</taxon>
        <taxon>Paenibacillus</taxon>
    </lineage>
</organism>
<name>A0A198A6G4_9BACL</name>
<protein>
    <submittedName>
        <fullName evidence="1">Uncharacterized protein</fullName>
    </submittedName>
</protein>